<accession>L0PC16</accession>
<evidence type="ECO:0000256" key="1">
    <source>
        <dbReference type="SAM" id="Phobius"/>
    </source>
</evidence>
<evidence type="ECO:0000313" key="2">
    <source>
        <dbReference type="EMBL" id="CCJ29883.1"/>
    </source>
</evidence>
<keyword evidence="1" id="KW-0472">Membrane</keyword>
<keyword evidence="1" id="KW-0812">Transmembrane</keyword>
<protein>
    <submittedName>
        <fullName evidence="2">Uncharacterized protein</fullName>
    </submittedName>
</protein>
<name>L0PC16_PNEJI</name>
<keyword evidence="1" id="KW-1133">Transmembrane helix</keyword>
<comment type="caution">
    <text evidence="2">The sequence shown here is derived from an EMBL/GenBank/DDBJ whole genome shotgun (WGS) entry which is preliminary data.</text>
</comment>
<sequence>MSEYDQEKRCKRLLYASTVFLALVKPSDLSLKNVLFGMKALGISTLICIGIFGLSIVTVSRALKVKNVMIEEFSSVMRNYMKTSFPSLKVRSNQADHDDTDKHVTLKDLQSLHKMKYV</sequence>
<dbReference type="VEuPathDB" id="FungiDB:PNEJI1_001689"/>
<organism evidence="3">
    <name type="scientific">Pneumocystis jirovecii</name>
    <name type="common">Human pneumocystis pneumonia agent</name>
    <dbReference type="NCBI Taxonomy" id="42068"/>
    <lineage>
        <taxon>Eukaryota</taxon>
        <taxon>Fungi</taxon>
        <taxon>Dikarya</taxon>
        <taxon>Ascomycota</taxon>
        <taxon>Taphrinomycotina</taxon>
        <taxon>Pneumocystomycetes</taxon>
        <taxon>Pneumocystaceae</taxon>
        <taxon>Pneumocystis</taxon>
    </lineage>
</organism>
<feature type="transmembrane region" description="Helical" evidence="1">
    <location>
        <begin position="36"/>
        <end position="59"/>
    </location>
</feature>
<evidence type="ECO:0000313" key="3">
    <source>
        <dbReference type="Proteomes" id="UP000010422"/>
    </source>
</evidence>
<dbReference type="EMBL" id="CAKM01000220">
    <property type="protein sequence ID" value="CCJ29883.1"/>
    <property type="molecule type" value="Genomic_DNA"/>
</dbReference>
<reference evidence="2 3" key="1">
    <citation type="journal article" date="2012" name="MBio">
        <title>De novo assembly of the Pneumocystis jirovecii genome from a single bronchoalveolar lavage fluid specimen from a patient.</title>
        <authorList>
            <person name="Cisse O.H."/>
            <person name="Pagni M."/>
            <person name="Hauser P.M."/>
        </authorList>
    </citation>
    <scope>NUCLEOTIDE SEQUENCE [LARGE SCALE GENOMIC DNA]</scope>
    <source>
        <strain evidence="2 3">SE8</strain>
    </source>
</reference>
<dbReference type="InParanoid" id="L0PC16"/>
<dbReference type="AlphaFoldDB" id="L0PC16"/>
<proteinExistence type="predicted"/>
<gene>
    <name evidence="2" type="ORF">PNEJI1_001689</name>
</gene>
<dbReference type="Proteomes" id="UP000010422">
    <property type="component" value="Unassembled WGS sequence"/>
</dbReference>